<dbReference type="SUPFAM" id="SSF54001">
    <property type="entry name" value="Cysteine proteinases"/>
    <property type="match status" value="1"/>
</dbReference>
<evidence type="ECO:0000313" key="3">
    <source>
        <dbReference type="Proteomes" id="UP001552299"/>
    </source>
</evidence>
<proteinExistence type="predicted"/>
<keyword evidence="3" id="KW-1185">Reference proteome</keyword>
<dbReference type="Gene3D" id="3.40.395.10">
    <property type="entry name" value="Adenoviral Proteinase, Chain A"/>
    <property type="match status" value="1"/>
</dbReference>
<evidence type="ECO:0008006" key="4">
    <source>
        <dbReference type="Google" id="ProtNLM"/>
    </source>
</evidence>
<dbReference type="Proteomes" id="UP001552299">
    <property type="component" value="Unassembled WGS sequence"/>
</dbReference>
<accession>A0ABD0TXV9</accession>
<gene>
    <name evidence="2" type="ORF">M5K25_026588</name>
</gene>
<comment type="caution">
    <text evidence="2">The sequence shown here is derived from an EMBL/GenBank/DDBJ whole genome shotgun (WGS) entry which is preliminary data.</text>
</comment>
<reference evidence="2 3" key="1">
    <citation type="journal article" date="2024" name="Plant Biotechnol. J.">
        <title>Dendrobium thyrsiflorum genome and its molecular insights into genes involved in important horticultural traits.</title>
        <authorList>
            <person name="Chen B."/>
            <person name="Wang J.Y."/>
            <person name="Zheng P.J."/>
            <person name="Li K.L."/>
            <person name="Liang Y.M."/>
            <person name="Chen X.F."/>
            <person name="Zhang C."/>
            <person name="Zhao X."/>
            <person name="He X."/>
            <person name="Zhang G.Q."/>
            <person name="Liu Z.J."/>
            <person name="Xu Q."/>
        </authorList>
    </citation>
    <scope>NUCLEOTIDE SEQUENCE [LARGE SCALE GENOMIC DNA]</scope>
    <source>
        <strain evidence="2">GZMU011</strain>
    </source>
</reference>
<dbReference type="InterPro" id="IPR038765">
    <property type="entry name" value="Papain-like_cys_pep_sf"/>
</dbReference>
<dbReference type="EMBL" id="JANQDX010000019">
    <property type="protein sequence ID" value="KAL0904469.1"/>
    <property type="molecule type" value="Genomic_DNA"/>
</dbReference>
<feature type="compositionally biased region" description="Acidic residues" evidence="1">
    <location>
        <begin position="82"/>
        <end position="91"/>
    </location>
</feature>
<dbReference type="AlphaFoldDB" id="A0ABD0TXV9"/>
<protein>
    <recommendedName>
        <fullName evidence="4">Ubiquitin-like protease family profile domain-containing protein</fullName>
    </recommendedName>
</protein>
<evidence type="ECO:0000256" key="1">
    <source>
        <dbReference type="SAM" id="MobiDB-lite"/>
    </source>
</evidence>
<sequence length="172" mass="19208">MYVFWVPLGIRSKISYRCRTLTFREVIAEKKTSAVDKASEKKIPAVEAVNDALEKKMPAAEAINNIPIKIKASPDASKDRTDDGDDEEDEGFGSTCGTGMARRGYCKYEYDTKPYVAHVDKESVRASNLLLLTVVEQDHWTLLVANLKSSVCHFFDSLPNLTHRAVLPKIVS</sequence>
<feature type="region of interest" description="Disordered" evidence="1">
    <location>
        <begin position="73"/>
        <end position="95"/>
    </location>
</feature>
<name>A0ABD0TXV9_DENTH</name>
<organism evidence="2 3">
    <name type="scientific">Dendrobium thyrsiflorum</name>
    <name type="common">Pinecone-like raceme dendrobium</name>
    <name type="synonym">Orchid</name>
    <dbReference type="NCBI Taxonomy" id="117978"/>
    <lineage>
        <taxon>Eukaryota</taxon>
        <taxon>Viridiplantae</taxon>
        <taxon>Streptophyta</taxon>
        <taxon>Embryophyta</taxon>
        <taxon>Tracheophyta</taxon>
        <taxon>Spermatophyta</taxon>
        <taxon>Magnoliopsida</taxon>
        <taxon>Liliopsida</taxon>
        <taxon>Asparagales</taxon>
        <taxon>Orchidaceae</taxon>
        <taxon>Epidendroideae</taxon>
        <taxon>Malaxideae</taxon>
        <taxon>Dendrobiinae</taxon>
        <taxon>Dendrobium</taxon>
    </lineage>
</organism>
<evidence type="ECO:0000313" key="2">
    <source>
        <dbReference type="EMBL" id="KAL0904469.1"/>
    </source>
</evidence>